<comment type="caution">
    <text evidence="2">The sequence shown here is derived from an EMBL/GenBank/DDBJ whole genome shotgun (WGS) entry which is preliminary data.</text>
</comment>
<keyword evidence="1" id="KW-0732">Signal</keyword>
<keyword evidence="2" id="KW-0449">Lipoprotein</keyword>
<dbReference type="RefSeq" id="WP_258331574.1">
    <property type="nucleotide sequence ID" value="NZ_JAPTGG010000007.1"/>
</dbReference>
<protein>
    <submittedName>
        <fullName evidence="2">YajG family lipoprotein</fullName>
    </submittedName>
</protein>
<dbReference type="Pfam" id="PF03923">
    <property type="entry name" value="Lipoprotein_16"/>
    <property type="match status" value="1"/>
</dbReference>
<dbReference type="Proteomes" id="UP001069090">
    <property type="component" value="Unassembled WGS sequence"/>
</dbReference>
<gene>
    <name evidence="2" type="ORF">O0V09_09450</name>
</gene>
<dbReference type="AlphaFoldDB" id="A0A9J6RM24"/>
<evidence type="ECO:0000313" key="2">
    <source>
        <dbReference type="EMBL" id="MCZ0865426.1"/>
    </source>
</evidence>
<evidence type="ECO:0000313" key="3">
    <source>
        <dbReference type="Proteomes" id="UP001069090"/>
    </source>
</evidence>
<organism evidence="2 3">
    <name type="scientific">Dasania phycosphaerae</name>
    <dbReference type="NCBI Taxonomy" id="2950436"/>
    <lineage>
        <taxon>Bacteria</taxon>
        <taxon>Pseudomonadati</taxon>
        <taxon>Pseudomonadota</taxon>
        <taxon>Gammaproteobacteria</taxon>
        <taxon>Cellvibrionales</taxon>
        <taxon>Spongiibacteraceae</taxon>
        <taxon>Dasania</taxon>
    </lineage>
</organism>
<feature type="signal peptide" evidence="1">
    <location>
        <begin position="1"/>
        <end position="20"/>
    </location>
</feature>
<accession>A0A9J6RM24</accession>
<dbReference type="InterPro" id="IPR005619">
    <property type="entry name" value="Uncharacterised_YajG"/>
</dbReference>
<evidence type="ECO:0000256" key="1">
    <source>
        <dbReference type="SAM" id="SignalP"/>
    </source>
</evidence>
<sequence>MFLVKKLMVLAAALAMAACAYSPQQVMIQPELDVADDVYGQGRIVTVQAEDQRSNKAIGSRGGAYPDTSLITPANDISEAMVKATKAGLRQQGFSVDSNQPPVATFKVIVDTLNYENDKDTVTAKVNLMAVLRVEINVAEKTHSGVYKSAISQQLVIKPTAGTNEKLINKVLSQTLQRALADPKVKAFLSNS</sequence>
<reference evidence="2 3" key="1">
    <citation type="submission" date="2022-12" db="EMBL/GenBank/DDBJ databases">
        <title>Dasania phycosphaerae sp. nov., isolated from particulate material of the south coast of Korea.</title>
        <authorList>
            <person name="Jiang Y."/>
        </authorList>
    </citation>
    <scope>NUCLEOTIDE SEQUENCE [LARGE SCALE GENOMIC DNA]</scope>
    <source>
        <strain evidence="2 3">GY-19</strain>
    </source>
</reference>
<dbReference type="PROSITE" id="PS51257">
    <property type="entry name" value="PROKAR_LIPOPROTEIN"/>
    <property type="match status" value="1"/>
</dbReference>
<feature type="chain" id="PRO_5039934241" evidence="1">
    <location>
        <begin position="21"/>
        <end position="192"/>
    </location>
</feature>
<name>A0A9J6RM24_9GAMM</name>
<proteinExistence type="predicted"/>
<keyword evidence="3" id="KW-1185">Reference proteome</keyword>
<dbReference type="EMBL" id="JAPTGG010000007">
    <property type="protein sequence ID" value="MCZ0865426.1"/>
    <property type="molecule type" value="Genomic_DNA"/>
</dbReference>